<accession>A0ABU8SZC7</accession>
<protein>
    <submittedName>
        <fullName evidence="1">Uncharacterized protein</fullName>
    </submittedName>
</protein>
<name>A0ABU8SZC7_9GAMM</name>
<evidence type="ECO:0000313" key="2">
    <source>
        <dbReference type="Proteomes" id="UP001377972"/>
    </source>
</evidence>
<dbReference type="EMBL" id="JAQPZS010000022">
    <property type="protein sequence ID" value="MEJ6497971.1"/>
    <property type="molecule type" value="Genomic_DNA"/>
</dbReference>
<gene>
    <name evidence="1" type="ORF">PQI24_18165</name>
</gene>
<comment type="caution">
    <text evidence="1">The sequence shown here is derived from an EMBL/GenBank/DDBJ whole genome shotgun (WGS) entry which is preliminary data.</text>
</comment>
<dbReference type="Proteomes" id="UP001377972">
    <property type="component" value="Unassembled WGS sequence"/>
</dbReference>
<keyword evidence="2" id="KW-1185">Reference proteome</keyword>
<dbReference type="RefSeq" id="WP_339981915.1">
    <property type="nucleotide sequence ID" value="NZ_JAQPZS010000022.1"/>
</dbReference>
<proteinExistence type="predicted"/>
<reference evidence="1 2" key="1">
    <citation type="submission" date="2023-01" db="EMBL/GenBank/DDBJ databases">
        <title>Trichodesmium-associated heterotrophic epibiont bacteria.</title>
        <authorList>
            <person name="Cleveland C.S."/>
            <person name="Webb E.A."/>
        </authorList>
    </citation>
    <scope>NUCLEOTIDE SEQUENCE [LARGE SCALE GENOMIC DNA]</scope>
    <source>
        <strain evidence="1 2">USCH2</strain>
    </source>
</reference>
<sequence>MGSATKLINTTNQIDNAQVVQAGYGHKSIRMKHDGKEIGFATTTYSHHQTDEVKEYAAERITLLMMLAKGMTNEQIMLQVAKKK</sequence>
<organism evidence="1 2">
    <name type="scientific">Pseudoalteromonas lipolytica</name>
    <dbReference type="NCBI Taxonomy" id="570156"/>
    <lineage>
        <taxon>Bacteria</taxon>
        <taxon>Pseudomonadati</taxon>
        <taxon>Pseudomonadota</taxon>
        <taxon>Gammaproteobacteria</taxon>
        <taxon>Alteromonadales</taxon>
        <taxon>Pseudoalteromonadaceae</taxon>
        <taxon>Pseudoalteromonas</taxon>
    </lineage>
</organism>
<evidence type="ECO:0000313" key="1">
    <source>
        <dbReference type="EMBL" id="MEJ6497971.1"/>
    </source>
</evidence>